<accession>A0A1R3FUI6</accession>
<reference evidence="3" key="1">
    <citation type="submission" date="2013-09" db="EMBL/GenBank/DDBJ databases">
        <title>Corchorus olitorius genome sequencing.</title>
        <authorList>
            <person name="Alam M."/>
            <person name="Haque M.S."/>
            <person name="Islam M.S."/>
            <person name="Emdad E.M."/>
            <person name="Islam M.M."/>
            <person name="Ahmed B."/>
            <person name="Halim A."/>
            <person name="Hossen Q.M.M."/>
            <person name="Hossain M.Z."/>
            <person name="Ahmed R."/>
            <person name="Khan M.M."/>
            <person name="Islam R."/>
            <person name="Rashid M.M."/>
            <person name="Khan S.A."/>
            <person name="Rahman M.S."/>
            <person name="Alam M."/>
            <person name="Yahiya A.S."/>
            <person name="Khan M.S."/>
            <person name="Azam M.S."/>
            <person name="Haque T."/>
            <person name="Lashkar M.Z.H."/>
            <person name="Akhand A.I."/>
            <person name="Morshed G."/>
            <person name="Roy S."/>
            <person name="Uddin K.S."/>
            <person name="Rabeya T."/>
            <person name="Hossain A.S."/>
            <person name="Chowdhury A."/>
            <person name="Snigdha A.R."/>
            <person name="Mortoza M.S."/>
            <person name="Matin S.A."/>
            <person name="Hoque S.M.E."/>
            <person name="Islam M.K."/>
            <person name="Roy D.K."/>
            <person name="Haider R."/>
            <person name="Moosa M.M."/>
            <person name="Elias S.M."/>
            <person name="Hasan A.M."/>
            <person name="Jahan S."/>
            <person name="Shafiuddin M."/>
            <person name="Mahmood N."/>
            <person name="Shommy N.S."/>
        </authorList>
    </citation>
    <scope>NUCLEOTIDE SEQUENCE [LARGE SCALE GENOMIC DNA]</scope>
    <source>
        <strain evidence="3">cv. O-4</strain>
    </source>
</reference>
<proteinExistence type="predicted"/>
<organism evidence="2 3">
    <name type="scientific">Corchorus olitorius</name>
    <dbReference type="NCBI Taxonomy" id="93759"/>
    <lineage>
        <taxon>Eukaryota</taxon>
        <taxon>Viridiplantae</taxon>
        <taxon>Streptophyta</taxon>
        <taxon>Embryophyta</taxon>
        <taxon>Tracheophyta</taxon>
        <taxon>Spermatophyta</taxon>
        <taxon>Magnoliopsida</taxon>
        <taxon>eudicotyledons</taxon>
        <taxon>Gunneridae</taxon>
        <taxon>Pentapetalae</taxon>
        <taxon>rosids</taxon>
        <taxon>malvids</taxon>
        <taxon>Malvales</taxon>
        <taxon>Malvaceae</taxon>
        <taxon>Grewioideae</taxon>
        <taxon>Apeibeae</taxon>
        <taxon>Corchorus</taxon>
    </lineage>
</organism>
<dbReference type="Proteomes" id="UP000187203">
    <property type="component" value="Unassembled WGS sequence"/>
</dbReference>
<feature type="non-terminal residue" evidence="2">
    <location>
        <position position="1"/>
    </location>
</feature>
<gene>
    <name evidence="2" type="ORF">COLO4_38515</name>
</gene>
<sequence length="62" mass="7056">GLLQVFVSFHGICQEKSEHLIVEAMLRNCVSCSFPYLLLLLWVFLEWMTTGIIGLMVLLVLS</sequence>
<dbReference type="EMBL" id="AWUE01024862">
    <property type="protein sequence ID" value="OMO49504.1"/>
    <property type="molecule type" value="Genomic_DNA"/>
</dbReference>
<evidence type="ECO:0000256" key="1">
    <source>
        <dbReference type="SAM" id="Phobius"/>
    </source>
</evidence>
<protein>
    <submittedName>
        <fullName evidence="2">Uncharacterized protein</fullName>
    </submittedName>
</protein>
<keyword evidence="3" id="KW-1185">Reference proteome</keyword>
<comment type="caution">
    <text evidence="2">The sequence shown here is derived from an EMBL/GenBank/DDBJ whole genome shotgun (WGS) entry which is preliminary data.</text>
</comment>
<name>A0A1R3FUI6_9ROSI</name>
<evidence type="ECO:0000313" key="2">
    <source>
        <dbReference type="EMBL" id="OMO49504.1"/>
    </source>
</evidence>
<keyword evidence="1" id="KW-1133">Transmembrane helix</keyword>
<keyword evidence="1" id="KW-0812">Transmembrane</keyword>
<dbReference type="AlphaFoldDB" id="A0A1R3FUI6"/>
<keyword evidence="1" id="KW-0472">Membrane</keyword>
<evidence type="ECO:0000313" key="3">
    <source>
        <dbReference type="Proteomes" id="UP000187203"/>
    </source>
</evidence>
<feature type="transmembrane region" description="Helical" evidence="1">
    <location>
        <begin position="36"/>
        <end position="61"/>
    </location>
</feature>